<feature type="compositionally biased region" description="Basic residues" evidence="1">
    <location>
        <begin position="440"/>
        <end position="471"/>
    </location>
</feature>
<dbReference type="EMBL" id="CDMZ01002630">
    <property type="protein sequence ID" value="CEM43195.1"/>
    <property type="molecule type" value="Genomic_DNA"/>
</dbReference>
<feature type="compositionally biased region" description="Basic residues" evidence="1">
    <location>
        <begin position="699"/>
        <end position="708"/>
    </location>
</feature>
<feature type="compositionally biased region" description="Gly residues" evidence="1">
    <location>
        <begin position="403"/>
        <end position="413"/>
    </location>
</feature>
<gene>
    <name evidence="2" type="ORF">Cvel_1018</name>
</gene>
<protein>
    <submittedName>
        <fullName evidence="2">Uncharacterized protein</fullName>
    </submittedName>
</protein>
<dbReference type="VEuPathDB" id="CryptoDB:Cvel_1018"/>
<feature type="region of interest" description="Disordered" evidence="1">
    <location>
        <begin position="690"/>
        <end position="709"/>
    </location>
</feature>
<reference evidence="2" key="1">
    <citation type="submission" date="2014-11" db="EMBL/GenBank/DDBJ databases">
        <authorList>
            <person name="Otto D Thomas"/>
            <person name="Naeem Raeece"/>
        </authorList>
    </citation>
    <scope>NUCLEOTIDE SEQUENCE</scope>
</reference>
<organism evidence="2">
    <name type="scientific">Chromera velia CCMP2878</name>
    <dbReference type="NCBI Taxonomy" id="1169474"/>
    <lineage>
        <taxon>Eukaryota</taxon>
        <taxon>Sar</taxon>
        <taxon>Alveolata</taxon>
        <taxon>Colpodellida</taxon>
        <taxon>Chromeraceae</taxon>
        <taxon>Chromera</taxon>
    </lineage>
</organism>
<dbReference type="AlphaFoldDB" id="A0A0G4HGW5"/>
<feature type="region of interest" description="Disordered" evidence="1">
    <location>
        <begin position="396"/>
        <end position="483"/>
    </location>
</feature>
<evidence type="ECO:0000313" key="2">
    <source>
        <dbReference type="EMBL" id="CEM43195.1"/>
    </source>
</evidence>
<proteinExistence type="predicted"/>
<dbReference type="InterPro" id="IPR032675">
    <property type="entry name" value="LRR_dom_sf"/>
</dbReference>
<dbReference type="Gene3D" id="3.80.10.10">
    <property type="entry name" value="Ribonuclease Inhibitor"/>
    <property type="match status" value="1"/>
</dbReference>
<sequence>MGCSASAAAGRRANIFVEKPKTPSKYTTEEAQRKLKKCLDEHFHLVDTAVTTDPLWLVADSQVYKERARLCAICRVAPVGAEKDKPGEPYHICGGFRSSAVDACCDAHFIYCTSCYSKELVGHPQRLSSLAPIADLFSKKTIALVHVTAFLAHVEAGNKLQRRQDFASNFPAMYVDDFSAFACGAYPLFVVSAAWQIPEHPDPDNFTAKKIAEKVREHPMASNGCLFWDFISLAQPEKPGTERKGAELEALKTFAYASDALFANVHPRVFFVRCTVQPDDIAIDPERVVRARGWMNYENLLIGTVPKNQIIDVAPAKKTDRQTEAWARASKVPMSPADFSAFCALPDPPEPSEAPMSEYAQSERGGGKSEVDEGEMEGGDAEDVLRRAETDFEDLLLSPGGISTPGGGAGGSSDGLDGRRASTFSQRRSTTNVDDESSSRRRGRRRSSAKSKGRRNSARRGSRRNSYRRSSVRSDTSGDTVRDSIEPVPEHWFFAREEDRILLPEVYEKIATSRAIQMEELVIDEKVLGNPYLVFRLSEFILFVVEQQQQKKDVYLKRLRLQKTRLDSVSLAFLARAIASIPFLQRLELGDNDSLQDEGVESLTEELLLRHSQRLQESEEGEDKEKSGTMNLSLNWLNLSGCTFVTDASIPSLTRLIRKSPNLLVGVGKTGLSEKGKQQLNDARTAAALQRGTGARSDTRRHTRKKTTRVSFGALQSLQTFEANKSGPKAEEKDPLGKI</sequence>
<feature type="compositionally biased region" description="Polar residues" evidence="1">
    <location>
        <begin position="423"/>
        <end position="432"/>
    </location>
</feature>
<dbReference type="SUPFAM" id="SSF52047">
    <property type="entry name" value="RNI-like"/>
    <property type="match status" value="1"/>
</dbReference>
<feature type="region of interest" description="Disordered" evidence="1">
    <location>
        <begin position="343"/>
        <end position="380"/>
    </location>
</feature>
<name>A0A0G4HGW5_9ALVE</name>
<evidence type="ECO:0000256" key="1">
    <source>
        <dbReference type="SAM" id="MobiDB-lite"/>
    </source>
</evidence>
<accession>A0A0G4HGW5</accession>
<feature type="region of interest" description="Disordered" evidence="1">
    <location>
        <begin position="720"/>
        <end position="739"/>
    </location>
</feature>
<feature type="compositionally biased region" description="Basic and acidic residues" evidence="1">
    <location>
        <begin position="728"/>
        <end position="739"/>
    </location>
</feature>